<gene>
    <name evidence="3" type="ORF">EFW17_01270</name>
</gene>
<feature type="region of interest" description="Disordered" evidence="1">
    <location>
        <begin position="823"/>
        <end position="847"/>
    </location>
</feature>
<dbReference type="AlphaFoldDB" id="A0A3N0EHW8"/>
<dbReference type="InterPro" id="IPR027417">
    <property type="entry name" value="P-loop_NTPase"/>
</dbReference>
<feature type="compositionally biased region" description="Basic and acidic residues" evidence="1">
    <location>
        <begin position="834"/>
        <end position="846"/>
    </location>
</feature>
<keyword evidence="4" id="KW-1185">Reference proteome</keyword>
<dbReference type="EMBL" id="RJMB01000001">
    <property type="protein sequence ID" value="RNL87473.1"/>
    <property type="molecule type" value="Genomic_DNA"/>
</dbReference>
<dbReference type="PANTHER" id="PTHR46844">
    <property type="entry name" value="SLR5058 PROTEIN"/>
    <property type="match status" value="1"/>
</dbReference>
<name>A0A3N0EHW8_9ACTN</name>
<dbReference type="RefSeq" id="WP_123199338.1">
    <property type="nucleotide sequence ID" value="NZ_RJMB01000001.1"/>
</dbReference>
<feature type="domain" description="NACHT" evidence="2">
    <location>
        <begin position="152"/>
        <end position="275"/>
    </location>
</feature>
<proteinExistence type="predicted"/>
<protein>
    <submittedName>
        <fullName evidence="3">NACHT domain-containing protein</fullName>
    </submittedName>
</protein>
<sequence length="1039" mass="115353">MGNTRSKIALFFFGVILPGIFGSALPDLVAAQPWLALAVLVAYEALVLMLTPVGGAMGIWQKRAVTWIDHHVQGLLPGFRRRYREYLLRSSQHVDQSGQRRMPFFSPALDDVFIDVDLGESRPNEVPTGVLSSATSRRRMKLGTFLRRSEAVKLVVLGAPGSGKTTLLRHAARATCQARYNQRDVPILLSLRDHVRAITKTPETGLADMLRESLRGAGLLDPPGWFERRLDKGACVVLLDGLDEVPGYEERRRVSTWVEQQIDRYPNNHFVITSRAHQYWETAIPSATVTQTQRLTPEQADQFIRDWYLAIELGTSESSGTGAHATAHKRANDLWERLSALPELLKLTVNPLLLTMIANVYHERQELPDNRAELYRDVCEGVLWRQWRRKPQTNLSREQREVVLRELALTMMRNATHDLERGDLLAAVEPRLTRVSQRVSPEEFVTDIVVAGLIVEREDERYSFAHHTFQEYLAAMGMKESGLPEGAELRELVSDDWWRETLFLYAARGDATPVVRACLEVGTVQALALALDCVDQARELAPDLRSRMERMLERAFHDDTVPARRRLARALAFRYLREDIELPKSGGRLCARPVPVGLYRLFLARRDNAAEHTPDTAAFTEETSDGDTVVGTRSADATAFVRWINEILGDQPPFDGGNPFGQAGTFRLPTRQELSEYAKLRGRPHLESAYWTHSETGPKLWTPKGFLDRSINDTTLAGQVTEDVRRSTPLVLRLLLIRIARFLDALGCALSPDCDLGPDRIDSLFRALGRDSAQRLGVDLARLLVSDLGRDLDLARSLAAGVDGSDTLAGALERAHHLSRELDGLRAGSGAEPPTRRTHERVHQSSRELATAVAEVGERDSSRILAPDLTPEGPPFGAVMGRACSDALTTTLTADWQWSDASQFVEQLAVHLVARMRLGSGLYHISPETLADDVAAACAALPEELAAKRSRSVPRTWVRGAANRLAERAVPVFHRTEELTPAATTTIRMLALSLAAEADGCGAPWIRNDLRNAAAGVTLLRLRLDGKAPATETIMLAVA</sequence>
<dbReference type="SUPFAM" id="SSF52540">
    <property type="entry name" value="P-loop containing nucleoside triphosphate hydrolases"/>
    <property type="match status" value="1"/>
</dbReference>
<reference evidence="3 4" key="1">
    <citation type="submission" date="2018-11" db="EMBL/GenBank/DDBJ databases">
        <title>The genome draft of YIM 96095.</title>
        <authorList>
            <person name="Tang S.-K."/>
            <person name="Chunyu W.-X."/>
            <person name="Feng Y.-Z."/>
        </authorList>
    </citation>
    <scope>NUCLEOTIDE SEQUENCE [LARGE SCALE GENOMIC DNA]</scope>
    <source>
        <strain evidence="3 4">YIM 96095</strain>
    </source>
</reference>
<evidence type="ECO:0000259" key="2">
    <source>
        <dbReference type="PROSITE" id="PS50837"/>
    </source>
</evidence>
<evidence type="ECO:0000313" key="4">
    <source>
        <dbReference type="Proteomes" id="UP000269198"/>
    </source>
</evidence>
<dbReference type="PROSITE" id="PS50837">
    <property type="entry name" value="NACHT"/>
    <property type="match status" value="1"/>
</dbReference>
<dbReference type="PANTHER" id="PTHR46844:SF1">
    <property type="entry name" value="SLR5058 PROTEIN"/>
    <property type="match status" value="1"/>
</dbReference>
<evidence type="ECO:0000256" key="1">
    <source>
        <dbReference type="SAM" id="MobiDB-lite"/>
    </source>
</evidence>
<dbReference type="OrthoDB" id="135105at2"/>
<dbReference type="InterPro" id="IPR007111">
    <property type="entry name" value="NACHT_NTPase"/>
</dbReference>
<dbReference type="Proteomes" id="UP000269198">
    <property type="component" value="Unassembled WGS sequence"/>
</dbReference>
<evidence type="ECO:0000313" key="3">
    <source>
        <dbReference type="EMBL" id="RNL87473.1"/>
    </source>
</evidence>
<dbReference type="Pfam" id="PF05729">
    <property type="entry name" value="NACHT"/>
    <property type="match status" value="1"/>
</dbReference>
<accession>A0A3N0EHW8</accession>
<comment type="caution">
    <text evidence="3">The sequence shown here is derived from an EMBL/GenBank/DDBJ whole genome shotgun (WGS) entry which is preliminary data.</text>
</comment>
<organism evidence="3 4">
    <name type="scientific">Halostreptopolyspora alba</name>
    <dbReference type="NCBI Taxonomy" id="2487137"/>
    <lineage>
        <taxon>Bacteria</taxon>
        <taxon>Bacillati</taxon>
        <taxon>Actinomycetota</taxon>
        <taxon>Actinomycetes</taxon>
        <taxon>Streptosporangiales</taxon>
        <taxon>Nocardiopsidaceae</taxon>
        <taxon>Halostreptopolyspora</taxon>
    </lineage>
</organism>
<dbReference type="Gene3D" id="3.40.50.300">
    <property type="entry name" value="P-loop containing nucleotide triphosphate hydrolases"/>
    <property type="match status" value="1"/>
</dbReference>